<reference evidence="2 3" key="1">
    <citation type="submission" date="2017-08" db="EMBL/GenBank/DDBJ databases">
        <title>Fine stratification of microbial communities through a metagenomic profile of the photic zone.</title>
        <authorList>
            <person name="Haro-Moreno J.M."/>
            <person name="Lopez-Perez M."/>
            <person name="De La Torre J."/>
            <person name="Picazo A."/>
            <person name="Camacho A."/>
            <person name="Rodriguez-Valera F."/>
        </authorList>
    </citation>
    <scope>NUCLEOTIDE SEQUENCE [LARGE SCALE GENOMIC DNA]</scope>
    <source>
        <strain evidence="2">MED-G24</strain>
    </source>
</reference>
<accession>A0A2A5WNT0</accession>
<sequence>MAMNAGVSIGSRCSLAIEQIREDWFTLKDRMVPPDVRITRPGARDLYCVSPSYVRNAVQRPITSQMTCFTFEGSDEIFCCTAGFTECAALNPAAINEARAREEKRAERRAARKAKKEAQQAERKAKKDAEQAAKEDASSNS</sequence>
<protein>
    <submittedName>
        <fullName evidence="2">Uncharacterized protein</fullName>
    </submittedName>
</protein>
<dbReference type="EMBL" id="NTKD01000044">
    <property type="protein sequence ID" value="PDH37786.1"/>
    <property type="molecule type" value="Genomic_DNA"/>
</dbReference>
<feature type="compositionally biased region" description="Basic and acidic residues" evidence="1">
    <location>
        <begin position="116"/>
        <end position="141"/>
    </location>
</feature>
<dbReference type="Proteomes" id="UP000219327">
    <property type="component" value="Unassembled WGS sequence"/>
</dbReference>
<organism evidence="2 3">
    <name type="scientific">OM182 bacterium MED-G24</name>
    <dbReference type="NCBI Taxonomy" id="1986255"/>
    <lineage>
        <taxon>Bacteria</taxon>
        <taxon>Pseudomonadati</taxon>
        <taxon>Pseudomonadota</taxon>
        <taxon>Gammaproteobacteria</taxon>
        <taxon>OMG group</taxon>
        <taxon>OM182 clade</taxon>
    </lineage>
</organism>
<dbReference type="AlphaFoldDB" id="A0A2A5WNT0"/>
<name>A0A2A5WNT0_9GAMM</name>
<evidence type="ECO:0000313" key="3">
    <source>
        <dbReference type="Proteomes" id="UP000219327"/>
    </source>
</evidence>
<evidence type="ECO:0000256" key="1">
    <source>
        <dbReference type="SAM" id="MobiDB-lite"/>
    </source>
</evidence>
<feature type="region of interest" description="Disordered" evidence="1">
    <location>
        <begin position="101"/>
        <end position="141"/>
    </location>
</feature>
<evidence type="ECO:0000313" key="2">
    <source>
        <dbReference type="EMBL" id="PDH37786.1"/>
    </source>
</evidence>
<comment type="caution">
    <text evidence="2">The sequence shown here is derived from an EMBL/GenBank/DDBJ whole genome shotgun (WGS) entry which is preliminary data.</text>
</comment>
<proteinExistence type="predicted"/>
<gene>
    <name evidence="2" type="ORF">CNE99_07770</name>
</gene>